<dbReference type="InterPro" id="IPR000150">
    <property type="entry name" value="Cof"/>
</dbReference>
<dbReference type="NCBIfam" id="TIGR00099">
    <property type="entry name" value="Cof-subfamily"/>
    <property type="match status" value="1"/>
</dbReference>
<dbReference type="SUPFAM" id="SSF56784">
    <property type="entry name" value="HAD-like"/>
    <property type="match status" value="1"/>
</dbReference>
<dbReference type="GO" id="GO:0016791">
    <property type="term" value="F:phosphatase activity"/>
    <property type="evidence" value="ECO:0007669"/>
    <property type="project" value="UniProtKB-ARBA"/>
</dbReference>
<dbReference type="SFLD" id="SFLDG01140">
    <property type="entry name" value="C2.B:_Phosphomannomutase_and_P"/>
    <property type="match status" value="1"/>
</dbReference>
<protein>
    <submittedName>
        <fullName evidence="1">HAD family hydrolase</fullName>
    </submittedName>
</protein>
<keyword evidence="1" id="KW-0378">Hydrolase</keyword>
<dbReference type="GO" id="GO:0005829">
    <property type="term" value="C:cytosol"/>
    <property type="evidence" value="ECO:0007669"/>
    <property type="project" value="TreeGrafter"/>
</dbReference>
<comment type="caution">
    <text evidence="1">The sequence shown here is derived from an EMBL/GenBank/DDBJ whole genome shotgun (WGS) entry which is preliminary data.</text>
</comment>
<dbReference type="SFLD" id="SFLDS00003">
    <property type="entry name" value="Haloacid_Dehalogenase"/>
    <property type="match status" value="1"/>
</dbReference>
<dbReference type="NCBIfam" id="TIGR01484">
    <property type="entry name" value="HAD-SF-IIB"/>
    <property type="match status" value="1"/>
</dbReference>
<dbReference type="InterPro" id="IPR036412">
    <property type="entry name" value="HAD-like_sf"/>
</dbReference>
<dbReference type="PANTHER" id="PTHR10000">
    <property type="entry name" value="PHOSPHOSERINE PHOSPHATASE"/>
    <property type="match status" value="1"/>
</dbReference>
<dbReference type="Pfam" id="PF08282">
    <property type="entry name" value="Hydrolase_3"/>
    <property type="match status" value="1"/>
</dbReference>
<evidence type="ECO:0000313" key="2">
    <source>
        <dbReference type="Proteomes" id="UP001197827"/>
    </source>
</evidence>
<name>A0AAW4VML4_9FIRM</name>
<dbReference type="RefSeq" id="WP_117813457.1">
    <property type="nucleotide sequence ID" value="NZ_JAJDKQ010000039.1"/>
</dbReference>
<dbReference type="Gene3D" id="3.30.1240.10">
    <property type="match status" value="1"/>
</dbReference>
<gene>
    <name evidence="1" type="ORF">LJD74_13620</name>
</gene>
<sequence length="270" mass="30616">MKKLLLFDVDGTLIDYDGTLPESTKRAISKARENGHLAVIVTGRSRSHIEEPILDIGFDGMIGGNGAYIELDNKVIKDETIQVEDVKRIVDYLNQHHLEYYIEANDGLYGSLNFKVRGVEALRQYGMKDPDVMEIYPAMTFPKCLYVENVTKINYILESYQNYLDFKEAFPEFKNLTWGGKGEKAIFGDCALKHIDKQEAIKELIDYLKIDQEDIIAFGDAEIDIPMFDIAGISVCVGNGREEAKKHATYVTKPVSEDGIEYALKHFEII</sequence>
<dbReference type="InterPro" id="IPR023214">
    <property type="entry name" value="HAD_sf"/>
</dbReference>
<dbReference type="GO" id="GO:0000287">
    <property type="term" value="F:magnesium ion binding"/>
    <property type="evidence" value="ECO:0007669"/>
    <property type="project" value="TreeGrafter"/>
</dbReference>
<dbReference type="PANTHER" id="PTHR10000:SF25">
    <property type="entry name" value="PHOSPHATASE YKRA-RELATED"/>
    <property type="match status" value="1"/>
</dbReference>
<dbReference type="AlphaFoldDB" id="A0AAW4VML4"/>
<reference evidence="1" key="1">
    <citation type="submission" date="2021-10" db="EMBL/GenBank/DDBJ databases">
        <title>Collection of gut derived symbiotic bacterial strains cultured from healthy donors.</title>
        <authorList>
            <person name="Lin H."/>
            <person name="Littmann E."/>
            <person name="Kohout C."/>
            <person name="Pamer E.G."/>
        </authorList>
    </citation>
    <scope>NUCLEOTIDE SEQUENCE</scope>
    <source>
        <strain evidence="1">DFI.5.2</strain>
    </source>
</reference>
<evidence type="ECO:0000313" key="1">
    <source>
        <dbReference type="EMBL" id="MCB8563026.1"/>
    </source>
</evidence>
<dbReference type="EMBL" id="JAJDKQ010000039">
    <property type="protein sequence ID" value="MCB8563026.1"/>
    <property type="molecule type" value="Genomic_DNA"/>
</dbReference>
<accession>A0AAW4VML4</accession>
<dbReference type="InterPro" id="IPR006379">
    <property type="entry name" value="HAD-SF_hydro_IIB"/>
</dbReference>
<dbReference type="Proteomes" id="UP001197827">
    <property type="component" value="Unassembled WGS sequence"/>
</dbReference>
<organism evidence="1 2">
    <name type="scientific">Faecalibacillus intestinalis</name>
    <dbReference type="NCBI Taxonomy" id="1982626"/>
    <lineage>
        <taxon>Bacteria</taxon>
        <taxon>Bacillati</taxon>
        <taxon>Bacillota</taxon>
        <taxon>Erysipelotrichia</taxon>
        <taxon>Erysipelotrichales</taxon>
        <taxon>Coprobacillaceae</taxon>
        <taxon>Faecalibacillus</taxon>
    </lineage>
</organism>
<proteinExistence type="predicted"/>
<dbReference type="Gene3D" id="3.40.50.1000">
    <property type="entry name" value="HAD superfamily/HAD-like"/>
    <property type="match status" value="1"/>
</dbReference>